<dbReference type="Pfam" id="PF00704">
    <property type="entry name" value="Glyco_hydro_18"/>
    <property type="match status" value="1"/>
</dbReference>
<dbReference type="Gene3D" id="3.20.20.80">
    <property type="entry name" value="Glycosidases"/>
    <property type="match status" value="1"/>
</dbReference>
<accession>A0A0V1PZN5</accession>
<dbReference type="PANTHER" id="PTHR11177">
    <property type="entry name" value="CHITINASE"/>
    <property type="match status" value="1"/>
</dbReference>
<name>A0A0V1PZN5_9ASCO</name>
<dbReference type="InterPro" id="IPR050314">
    <property type="entry name" value="Glycosyl_Hydrlase_18"/>
</dbReference>
<keyword evidence="6" id="KW-0146">Chitin degradation</keyword>
<sequence length="393" mass="44687">MFDRIAKKISERIEHTNTNSQGPHLFKSCVYYSNWSVYNRKHFPKDIPASNVSHIFYAFIGMDSGTGQLKLSDEWADVQLPMESPLDKNKKLCGSLLQLSEIKQMNRHLKVLMSIGGWGTSALFTEIMSKPAKMEKFISSSIELLLKYKFDGIDIDWEYPANNTEAQLLVALLKRLRIELDRIHNQDDLLLTVASPAGDDQLSIMKLREMDKYLSFWNVMCYDFAGGSWSSNTGYHSNLFGKNGDNSLNCSDTIQKYLSQGINSRKLVMGMPCYGRCFYNASGLGIGQLFKQGDGKEETVDYKELPIRGSHEEFDNRKVSAYTYDPKTHVMITYDNHQSARIKAKFIELNKLGGGMWWDSAGDSKRPERSLILNFVDQLGGTEMLDKSKNHIA</sequence>
<comment type="subcellular location">
    <subcellularLocation>
        <location evidence="2">Secreted</location>
    </subcellularLocation>
</comment>
<protein>
    <recommendedName>
        <fullName evidence="3">chitinase</fullName>
        <ecNumber evidence="3">3.2.1.14</ecNumber>
    </recommendedName>
</protein>
<evidence type="ECO:0000256" key="9">
    <source>
        <dbReference type="ARBA" id="ARBA00023326"/>
    </source>
</evidence>
<evidence type="ECO:0000256" key="1">
    <source>
        <dbReference type="ARBA" id="ARBA00000822"/>
    </source>
</evidence>
<dbReference type="InterPro" id="IPR029070">
    <property type="entry name" value="Chitinase_insertion_sf"/>
</dbReference>
<dbReference type="AlphaFoldDB" id="A0A0V1PZN5"/>
<dbReference type="SUPFAM" id="SSF54556">
    <property type="entry name" value="Chitinase insertion domain"/>
    <property type="match status" value="1"/>
</dbReference>
<dbReference type="RefSeq" id="XP_015467680.1">
    <property type="nucleotide sequence ID" value="XM_015611483.1"/>
</dbReference>
<gene>
    <name evidence="13" type="ORF">AC631_02653</name>
</gene>
<keyword evidence="4" id="KW-0964">Secreted</keyword>
<evidence type="ECO:0000256" key="6">
    <source>
        <dbReference type="ARBA" id="ARBA00023024"/>
    </source>
</evidence>
<keyword evidence="14" id="KW-1185">Reference proteome</keyword>
<dbReference type="EC" id="3.2.1.14" evidence="3"/>
<proteinExistence type="inferred from homology"/>
<feature type="domain" description="GH18" evidence="12">
    <location>
        <begin position="26"/>
        <end position="382"/>
    </location>
</feature>
<dbReference type="EMBL" id="LMYN01000049">
    <property type="protein sequence ID" value="KSA01578.1"/>
    <property type="molecule type" value="Genomic_DNA"/>
</dbReference>
<dbReference type="GeneID" id="26839662"/>
<evidence type="ECO:0000259" key="12">
    <source>
        <dbReference type="PROSITE" id="PS51910"/>
    </source>
</evidence>
<evidence type="ECO:0000256" key="10">
    <source>
        <dbReference type="RuleBase" id="RU000489"/>
    </source>
</evidence>
<reference evidence="13 14" key="1">
    <citation type="submission" date="2015-11" db="EMBL/GenBank/DDBJ databases">
        <title>The genome of Debaryomyces fabryi.</title>
        <authorList>
            <person name="Tafer H."/>
            <person name="Lopandic K."/>
        </authorList>
    </citation>
    <scope>NUCLEOTIDE SEQUENCE [LARGE SCALE GENOMIC DNA]</scope>
    <source>
        <strain evidence="13 14">CBS 789</strain>
    </source>
</reference>
<comment type="similarity">
    <text evidence="11">Belongs to the glycosyl hydrolase 18 family.</text>
</comment>
<evidence type="ECO:0000256" key="7">
    <source>
        <dbReference type="ARBA" id="ARBA00023277"/>
    </source>
</evidence>
<evidence type="ECO:0000256" key="11">
    <source>
        <dbReference type="RuleBase" id="RU004453"/>
    </source>
</evidence>
<dbReference type="GO" id="GO:0006032">
    <property type="term" value="P:chitin catabolic process"/>
    <property type="evidence" value="ECO:0007669"/>
    <property type="project" value="UniProtKB-KW"/>
</dbReference>
<evidence type="ECO:0000256" key="5">
    <source>
        <dbReference type="ARBA" id="ARBA00022801"/>
    </source>
</evidence>
<comment type="catalytic activity">
    <reaction evidence="1">
        <text>Random endo-hydrolysis of N-acetyl-beta-D-glucosaminide (1-&gt;4)-beta-linkages in chitin and chitodextrins.</text>
        <dbReference type="EC" id="3.2.1.14"/>
    </reaction>
</comment>
<evidence type="ECO:0000313" key="13">
    <source>
        <dbReference type="EMBL" id="KSA01578.1"/>
    </source>
</evidence>
<dbReference type="InterPro" id="IPR001579">
    <property type="entry name" value="Glyco_hydro_18_chit_AS"/>
</dbReference>
<dbReference type="CDD" id="cd06548">
    <property type="entry name" value="GH18_chitinase"/>
    <property type="match status" value="1"/>
</dbReference>
<dbReference type="FunFam" id="3.20.20.80:FF:000075">
    <property type="entry name" value="Sporulation-specific chitinase"/>
    <property type="match status" value="1"/>
</dbReference>
<keyword evidence="5 10" id="KW-0378">Hydrolase</keyword>
<keyword evidence="7" id="KW-0119">Carbohydrate metabolism</keyword>
<dbReference type="GO" id="GO:0000272">
    <property type="term" value="P:polysaccharide catabolic process"/>
    <property type="evidence" value="ECO:0007669"/>
    <property type="project" value="UniProtKB-KW"/>
</dbReference>
<evidence type="ECO:0000256" key="8">
    <source>
        <dbReference type="ARBA" id="ARBA00023295"/>
    </source>
</evidence>
<keyword evidence="9" id="KW-0624">Polysaccharide degradation</keyword>
<dbReference type="OrthoDB" id="76388at2759"/>
<evidence type="ECO:0000313" key="14">
    <source>
        <dbReference type="Proteomes" id="UP000054251"/>
    </source>
</evidence>
<dbReference type="PROSITE" id="PS01095">
    <property type="entry name" value="GH18_1"/>
    <property type="match status" value="1"/>
</dbReference>
<dbReference type="InterPro" id="IPR011583">
    <property type="entry name" value="Chitinase_II/V-like_cat"/>
</dbReference>
<dbReference type="SUPFAM" id="SSF51445">
    <property type="entry name" value="(Trans)glycosidases"/>
    <property type="match status" value="1"/>
</dbReference>
<evidence type="ECO:0000256" key="3">
    <source>
        <dbReference type="ARBA" id="ARBA00012729"/>
    </source>
</evidence>
<evidence type="ECO:0000256" key="2">
    <source>
        <dbReference type="ARBA" id="ARBA00004613"/>
    </source>
</evidence>
<dbReference type="InterPro" id="IPR001223">
    <property type="entry name" value="Glyco_hydro18_cat"/>
</dbReference>
<keyword evidence="8 10" id="KW-0326">Glycosidase</keyword>
<dbReference type="PANTHER" id="PTHR11177:SF317">
    <property type="entry name" value="CHITINASE 12-RELATED"/>
    <property type="match status" value="1"/>
</dbReference>
<dbReference type="PROSITE" id="PS51910">
    <property type="entry name" value="GH18_2"/>
    <property type="match status" value="1"/>
</dbReference>
<dbReference type="Proteomes" id="UP000054251">
    <property type="component" value="Unassembled WGS sequence"/>
</dbReference>
<dbReference type="GO" id="GO:0008061">
    <property type="term" value="F:chitin binding"/>
    <property type="evidence" value="ECO:0007669"/>
    <property type="project" value="InterPro"/>
</dbReference>
<dbReference type="SMART" id="SM00636">
    <property type="entry name" value="Glyco_18"/>
    <property type="match status" value="1"/>
</dbReference>
<dbReference type="GO" id="GO:0005576">
    <property type="term" value="C:extracellular region"/>
    <property type="evidence" value="ECO:0007669"/>
    <property type="project" value="UniProtKB-SubCell"/>
</dbReference>
<dbReference type="Gene3D" id="3.10.50.10">
    <property type="match status" value="1"/>
</dbReference>
<dbReference type="InterPro" id="IPR017853">
    <property type="entry name" value="GH"/>
</dbReference>
<dbReference type="GO" id="GO:0008843">
    <property type="term" value="F:endochitinase activity"/>
    <property type="evidence" value="ECO:0007669"/>
    <property type="project" value="UniProtKB-EC"/>
</dbReference>
<organism evidence="13 14">
    <name type="scientific">Debaryomyces fabryi</name>
    <dbReference type="NCBI Taxonomy" id="58627"/>
    <lineage>
        <taxon>Eukaryota</taxon>
        <taxon>Fungi</taxon>
        <taxon>Dikarya</taxon>
        <taxon>Ascomycota</taxon>
        <taxon>Saccharomycotina</taxon>
        <taxon>Pichiomycetes</taxon>
        <taxon>Debaryomycetaceae</taxon>
        <taxon>Debaryomyces</taxon>
    </lineage>
</organism>
<evidence type="ECO:0000256" key="4">
    <source>
        <dbReference type="ARBA" id="ARBA00022525"/>
    </source>
</evidence>
<comment type="caution">
    <text evidence="13">The sequence shown here is derived from an EMBL/GenBank/DDBJ whole genome shotgun (WGS) entry which is preliminary data.</text>
</comment>